<dbReference type="Proteomes" id="UP000550508">
    <property type="component" value="Unassembled WGS sequence"/>
</dbReference>
<sequence length="80" mass="8916">MTTMTTHAARTVGHLTLRGLLTKPGRQNPVERRPVRIDAEEFSDHMLRDIGVIDGRPARGERAGEDDLGALLRDGPKRFL</sequence>
<organism evidence="2 3">
    <name type="scientific">Phyllobacterium pellucidum</name>
    <dbReference type="NCBI Taxonomy" id="2740464"/>
    <lineage>
        <taxon>Bacteria</taxon>
        <taxon>Pseudomonadati</taxon>
        <taxon>Pseudomonadota</taxon>
        <taxon>Alphaproteobacteria</taxon>
        <taxon>Hyphomicrobiales</taxon>
        <taxon>Phyllobacteriaceae</taxon>
        <taxon>Phyllobacterium</taxon>
    </lineage>
</organism>
<evidence type="ECO:0000313" key="2">
    <source>
        <dbReference type="EMBL" id="NTS30933.1"/>
    </source>
</evidence>
<reference evidence="2 3" key="1">
    <citation type="submission" date="2020-05" db="EMBL/GenBank/DDBJ databases">
        <authorList>
            <person name="Kim M.K."/>
        </authorList>
    </citation>
    <scope>NUCLEOTIDE SEQUENCE [LARGE SCALE GENOMIC DNA]</scope>
    <source>
        <strain evidence="2 3">BT25</strain>
    </source>
</reference>
<dbReference type="AlphaFoldDB" id="A0A849VST1"/>
<proteinExistence type="predicted"/>
<feature type="region of interest" description="Disordered" evidence="1">
    <location>
        <begin position="58"/>
        <end position="80"/>
    </location>
</feature>
<dbReference type="EMBL" id="JABUMX010000001">
    <property type="protein sequence ID" value="NTS30933.1"/>
    <property type="molecule type" value="Genomic_DNA"/>
</dbReference>
<keyword evidence="3" id="KW-1185">Reference proteome</keyword>
<evidence type="ECO:0000256" key="1">
    <source>
        <dbReference type="SAM" id="MobiDB-lite"/>
    </source>
</evidence>
<gene>
    <name evidence="2" type="ORF">HQ945_06680</name>
</gene>
<name>A0A849VST1_9HYPH</name>
<protein>
    <submittedName>
        <fullName evidence="2">Uncharacterized protein</fullName>
    </submittedName>
</protein>
<dbReference type="RefSeq" id="WP_174207828.1">
    <property type="nucleotide sequence ID" value="NZ_JABUMX010000001.1"/>
</dbReference>
<evidence type="ECO:0000313" key="3">
    <source>
        <dbReference type="Proteomes" id="UP000550508"/>
    </source>
</evidence>
<comment type="caution">
    <text evidence="2">The sequence shown here is derived from an EMBL/GenBank/DDBJ whole genome shotgun (WGS) entry which is preliminary data.</text>
</comment>
<accession>A0A849VST1</accession>